<dbReference type="Proteomes" id="UP000027980">
    <property type="component" value="Chromosome"/>
</dbReference>
<proteinExistence type="inferred from homology"/>
<gene>
    <name evidence="8" type="ORF">GZ22_17115</name>
</gene>
<feature type="domain" description="GtrA/DPMS transmembrane" evidence="7">
    <location>
        <begin position="11"/>
        <end position="140"/>
    </location>
</feature>
<evidence type="ECO:0000313" key="8">
    <source>
        <dbReference type="EMBL" id="AIF68179.1"/>
    </source>
</evidence>
<evidence type="ECO:0000256" key="6">
    <source>
        <dbReference type="SAM" id="Phobius"/>
    </source>
</evidence>
<evidence type="ECO:0000313" key="9">
    <source>
        <dbReference type="Proteomes" id="UP000027980"/>
    </source>
</evidence>
<dbReference type="InterPro" id="IPR051401">
    <property type="entry name" value="GtrA_CellWall_Glycosyl"/>
</dbReference>
<dbReference type="KEGG" id="tap:GZ22_17115"/>
<feature type="transmembrane region" description="Helical" evidence="6">
    <location>
        <begin position="12"/>
        <end position="34"/>
    </location>
</feature>
<feature type="transmembrane region" description="Helical" evidence="6">
    <location>
        <begin position="122"/>
        <end position="140"/>
    </location>
</feature>
<dbReference type="GO" id="GO:0000271">
    <property type="term" value="P:polysaccharide biosynthetic process"/>
    <property type="evidence" value="ECO:0007669"/>
    <property type="project" value="InterPro"/>
</dbReference>
<feature type="transmembrane region" description="Helical" evidence="6">
    <location>
        <begin position="79"/>
        <end position="102"/>
    </location>
</feature>
<feature type="transmembrane region" description="Helical" evidence="6">
    <location>
        <begin position="40"/>
        <end position="58"/>
    </location>
</feature>
<dbReference type="HOGENOM" id="CLU_083873_4_2_9"/>
<evidence type="ECO:0000259" key="7">
    <source>
        <dbReference type="Pfam" id="PF04138"/>
    </source>
</evidence>
<evidence type="ECO:0000256" key="4">
    <source>
        <dbReference type="ARBA" id="ARBA00022989"/>
    </source>
</evidence>
<evidence type="ECO:0000256" key="2">
    <source>
        <dbReference type="ARBA" id="ARBA00009399"/>
    </source>
</evidence>
<dbReference type="PANTHER" id="PTHR38459">
    <property type="entry name" value="PROPHAGE BACTOPRENOL-LINKED GLUCOSE TRANSLOCASE HOMOLOG"/>
    <property type="match status" value="1"/>
</dbReference>
<accession>A0A075LPB1</accession>
<evidence type="ECO:0000256" key="3">
    <source>
        <dbReference type="ARBA" id="ARBA00022692"/>
    </source>
</evidence>
<protein>
    <recommendedName>
        <fullName evidence="7">GtrA/DPMS transmembrane domain-containing protein</fullName>
    </recommendedName>
</protein>
<dbReference type="InterPro" id="IPR007267">
    <property type="entry name" value="GtrA_DPMS_TM"/>
</dbReference>
<dbReference type="RefSeq" id="WP_038564842.1">
    <property type="nucleotide sequence ID" value="NZ_CP008876.1"/>
</dbReference>
<dbReference type="Pfam" id="PF04138">
    <property type="entry name" value="GtrA_DPMS_TM"/>
    <property type="match status" value="1"/>
</dbReference>
<name>A0A075LPB1_9BACI</name>
<evidence type="ECO:0000256" key="1">
    <source>
        <dbReference type="ARBA" id="ARBA00004141"/>
    </source>
</evidence>
<dbReference type="PANTHER" id="PTHR38459:SF1">
    <property type="entry name" value="PROPHAGE BACTOPRENOL-LINKED GLUCOSE TRANSLOCASE HOMOLOG"/>
    <property type="match status" value="1"/>
</dbReference>
<dbReference type="EMBL" id="CP008876">
    <property type="protein sequence ID" value="AIF68179.1"/>
    <property type="molecule type" value="Genomic_DNA"/>
</dbReference>
<dbReference type="GO" id="GO:0005886">
    <property type="term" value="C:plasma membrane"/>
    <property type="evidence" value="ECO:0007669"/>
    <property type="project" value="TreeGrafter"/>
</dbReference>
<keyword evidence="3 6" id="KW-0812">Transmembrane</keyword>
<keyword evidence="5 6" id="KW-0472">Membrane</keyword>
<evidence type="ECO:0000256" key="5">
    <source>
        <dbReference type="ARBA" id="ARBA00023136"/>
    </source>
</evidence>
<reference evidence="8 9" key="1">
    <citation type="submission" date="2014-07" db="EMBL/GenBank/DDBJ databases">
        <title>Complete genome sequence of a moderately halophilic bacterium Terribacillus aidingensis MP602, isolated from Cryptomeria fortunei in Tianmu mountain in China.</title>
        <authorList>
            <person name="Wang Y."/>
            <person name="Lu P."/>
            <person name="Zhang L."/>
        </authorList>
    </citation>
    <scope>NUCLEOTIDE SEQUENCE [LARGE SCALE GENOMIC DNA]</scope>
    <source>
        <strain evidence="8 9">MP602</strain>
    </source>
</reference>
<comment type="subcellular location">
    <subcellularLocation>
        <location evidence="1">Membrane</location>
        <topology evidence="1">Multi-pass membrane protein</topology>
    </subcellularLocation>
</comment>
<sequence length="144" mass="16475">MLKRTRTQILQFTSIGVLNAAVDLVTLNLLLLIWPTKNNLLLLLFNTISYLVCIWNSYYWNTRFTFRKQKRSSNTEKGLFFAQALVALVISNLVFIAGLAVLRSITFVSFPAYIDNNIAKGAAMFLSSASSFLFMKYLVFKRKK</sequence>
<comment type="similarity">
    <text evidence="2">Belongs to the GtrA family.</text>
</comment>
<dbReference type="OrthoDB" id="9812049at2"/>
<dbReference type="GeneID" id="34223165"/>
<keyword evidence="4 6" id="KW-1133">Transmembrane helix</keyword>
<organism evidence="8 9">
    <name type="scientific">Terribacillus saccharophilus</name>
    <dbReference type="NCBI Taxonomy" id="361277"/>
    <lineage>
        <taxon>Bacteria</taxon>
        <taxon>Bacillati</taxon>
        <taxon>Bacillota</taxon>
        <taxon>Bacilli</taxon>
        <taxon>Bacillales</taxon>
        <taxon>Bacillaceae</taxon>
        <taxon>Terribacillus</taxon>
    </lineage>
</organism>
<dbReference type="AlphaFoldDB" id="A0A075LPB1"/>